<proteinExistence type="predicted"/>
<keyword evidence="4 7" id="KW-0812">Transmembrane</keyword>
<dbReference type="InterPro" id="IPR011701">
    <property type="entry name" value="MFS"/>
</dbReference>
<feature type="transmembrane region" description="Helical" evidence="7">
    <location>
        <begin position="302"/>
        <end position="324"/>
    </location>
</feature>
<evidence type="ECO:0000256" key="6">
    <source>
        <dbReference type="ARBA" id="ARBA00023136"/>
    </source>
</evidence>
<feature type="transmembrane region" description="Helical" evidence="7">
    <location>
        <begin position="103"/>
        <end position="124"/>
    </location>
</feature>
<feature type="transmembrane region" description="Helical" evidence="7">
    <location>
        <begin position="131"/>
        <end position="151"/>
    </location>
</feature>
<feature type="transmembrane region" description="Helical" evidence="7">
    <location>
        <begin position="336"/>
        <end position="356"/>
    </location>
</feature>
<keyword evidence="2" id="KW-0813">Transport</keyword>
<evidence type="ECO:0000259" key="8">
    <source>
        <dbReference type="PROSITE" id="PS50850"/>
    </source>
</evidence>
<feature type="transmembrane region" description="Helical" evidence="7">
    <location>
        <begin position="9"/>
        <end position="31"/>
    </location>
</feature>
<accession>A0AAU9D6C5</accession>
<feature type="transmembrane region" description="Helical" evidence="7">
    <location>
        <begin position="74"/>
        <end position="97"/>
    </location>
</feature>
<evidence type="ECO:0000313" key="10">
    <source>
        <dbReference type="Proteomes" id="UP001321804"/>
    </source>
</evidence>
<feature type="transmembrane region" description="Helical" evidence="7">
    <location>
        <begin position="248"/>
        <end position="268"/>
    </location>
</feature>
<dbReference type="AlphaFoldDB" id="A0AAU9D6C5"/>
<dbReference type="KEGG" id="xak:KIMC2_15270"/>
<dbReference type="Pfam" id="PF07690">
    <property type="entry name" value="MFS_1"/>
    <property type="match status" value="1"/>
</dbReference>
<evidence type="ECO:0000256" key="5">
    <source>
        <dbReference type="ARBA" id="ARBA00022989"/>
    </source>
</evidence>
<evidence type="ECO:0000256" key="4">
    <source>
        <dbReference type="ARBA" id="ARBA00022692"/>
    </source>
</evidence>
<protein>
    <submittedName>
        <fullName evidence="9">MFS transporter</fullName>
    </submittedName>
</protein>
<evidence type="ECO:0000256" key="1">
    <source>
        <dbReference type="ARBA" id="ARBA00004651"/>
    </source>
</evidence>
<organism evidence="9 10">
    <name type="scientific">Xylocopilactobacillus apis</name>
    <dbReference type="NCBI Taxonomy" id="2932183"/>
    <lineage>
        <taxon>Bacteria</taxon>
        <taxon>Bacillati</taxon>
        <taxon>Bacillota</taxon>
        <taxon>Bacilli</taxon>
        <taxon>Lactobacillales</taxon>
        <taxon>Lactobacillaceae</taxon>
        <taxon>Xylocopilactobacillus</taxon>
    </lineage>
</organism>
<dbReference type="GO" id="GO:0022857">
    <property type="term" value="F:transmembrane transporter activity"/>
    <property type="evidence" value="ECO:0007669"/>
    <property type="project" value="InterPro"/>
</dbReference>
<feature type="transmembrane region" description="Helical" evidence="7">
    <location>
        <begin position="163"/>
        <end position="182"/>
    </location>
</feature>
<dbReference type="EMBL" id="AP026801">
    <property type="protein sequence ID" value="BDR56965.1"/>
    <property type="molecule type" value="Genomic_DNA"/>
</dbReference>
<evidence type="ECO:0000313" key="9">
    <source>
        <dbReference type="EMBL" id="BDR56965.1"/>
    </source>
</evidence>
<feature type="transmembrane region" description="Helical" evidence="7">
    <location>
        <begin position="43"/>
        <end position="62"/>
    </location>
</feature>
<feature type="transmembrane region" description="Helical" evidence="7">
    <location>
        <begin position="210"/>
        <end position="228"/>
    </location>
</feature>
<keyword evidence="5 7" id="KW-1133">Transmembrane helix</keyword>
<evidence type="ECO:0000256" key="2">
    <source>
        <dbReference type="ARBA" id="ARBA00022448"/>
    </source>
</evidence>
<dbReference type="RefSeq" id="WP_317695609.1">
    <property type="nucleotide sequence ID" value="NZ_AP026801.1"/>
</dbReference>
<dbReference type="PANTHER" id="PTHR43124">
    <property type="entry name" value="PURINE EFFLUX PUMP PBUE"/>
    <property type="match status" value="1"/>
</dbReference>
<dbReference type="PROSITE" id="PS50850">
    <property type="entry name" value="MFS"/>
    <property type="match status" value="1"/>
</dbReference>
<reference evidence="9 10" key="1">
    <citation type="journal article" date="2023" name="Microbiol. Spectr.">
        <title>Symbiosis of Carpenter Bees with Uncharacterized Lactic Acid Bacteria Showing NAD Auxotrophy.</title>
        <authorList>
            <person name="Kawasaki S."/>
            <person name="Ozawa K."/>
            <person name="Mori T."/>
            <person name="Yamamoto A."/>
            <person name="Ito M."/>
            <person name="Ohkuma M."/>
            <person name="Sakamoto M."/>
            <person name="Matsutani M."/>
        </authorList>
    </citation>
    <scope>NUCLEOTIDE SEQUENCE [LARGE SCALE GENOMIC DNA]</scope>
    <source>
        <strain evidence="9 10">KimC2</strain>
    </source>
</reference>
<feature type="transmembrane region" description="Helical" evidence="7">
    <location>
        <begin position="277"/>
        <end position="296"/>
    </location>
</feature>
<keyword evidence="10" id="KW-1185">Reference proteome</keyword>
<dbReference type="PANTHER" id="PTHR43124:SF3">
    <property type="entry name" value="CHLORAMPHENICOL EFFLUX PUMP RV0191"/>
    <property type="match status" value="1"/>
</dbReference>
<dbReference type="Gene3D" id="1.20.1250.20">
    <property type="entry name" value="MFS general substrate transporter like domains"/>
    <property type="match status" value="2"/>
</dbReference>
<feature type="transmembrane region" description="Helical" evidence="7">
    <location>
        <begin position="362"/>
        <end position="388"/>
    </location>
</feature>
<dbReference type="GO" id="GO:0005886">
    <property type="term" value="C:plasma membrane"/>
    <property type="evidence" value="ECO:0007669"/>
    <property type="project" value="UniProtKB-SubCell"/>
</dbReference>
<evidence type="ECO:0000256" key="3">
    <source>
        <dbReference type="ARBA" id="ARBA00022475"/>
    </source>
</evidence>
<comment type="subcellular location">
    <subcellularLocation>
        <location evidence="1">Cell membrane</location>
        <topology evidence="1">Multi-pass membrane protein</topology>
    </subcellularLocation>
</comment>
<evidence type="ECO:0000256" key="7">
    <source>
        <dbReference type="SAM" id="Phobius"/>
    </source>
</evidence>
<dbReference type="InterPro" id="IPR050189">
    <property type="entry name" value="MFS_Efflux_Transporters"/>
</dbReference>
<gene>
    <name evidence="9" type="ORF">KIMC2_15270</name>
</gene>
<feature type="domain" description="Major facilitator superfamily (MFS) profile" evidence="8">
    <location>
        <begin position="8"/>
        <end position="390"/>
    </location>
</feature>
<dbReference type="InterPro" id="IPR036259">
    <property type="entry name" value="MFS_trans_sf"/>
</dbReference>
<dbReference type="Proteomes" id="UP001321804">
    <property type="component" value="Chromosome"/>
</dbReference>
<dbReference type="SUPFAM" id="SSF103473">
    <property type="entry name" value="MFS general substrate transporter"/>
    <property type="match status" value="1"/>
</dbReference>
<sequence>MQKRQWFKFFLLYFGGVTISLSQLKIVPILTQINEKFDMSLTASAWLMSVFTFSAVFLALPGGGIVSKLGPKKLLIGLMGCLIFGNLLGFFAPNYFVLLLSRFIEGIPFSMIIMVGIVFINKWFPDKNSGLATGIWGTFSAAGSLIAMNLFKPLAAKFGLSSPWILVSLLGIILLILYIFYFENDIQVDQQKNTTSIIKQIKPIIKSKKIWMLAIAQGSMAFVLYSFITLYPLLFTNFYHIGDNQANFLSSLFGLFGVPFGLLAGYLMDRFPLKGKIITLISFILMTVSCLPMLMLHGTFSYIFQVFCLSATIMMASSCVMVLAPKTVNSPQQVGYAVSFVNFLYYIGIIIGTPIVTDMIGISWYAASWLLGGICLLGTLCIFMFIIFSNRKEKTK</sequence>
<name>A0AAU9D6C5_9LACO</name>
<keyword evidence="3" id="KW-1003">Cell membrane</keyword>
<dbReference type="InterPro" id="IPR020846">
    <property type="entry name" value="MFS_dom"/>
</dbReference>
<keyword evidence="6 7" id="KW-0472">Membrane</keyword>